<comment type="caution">
    <text evidence="1">The sequence shown here is derived from an EMBL/GenBank/DDBJ whole genome shotgun (WGS) entry which is preliminary data.</text>
</comment>
<gene>
    <name evidence="1" type="ORF">A3C88_01885</name>
</gene>
<dbReference type="EMBL" id="MGJZ01000020">
    <property type="protein sequence ID" value="OGN16971.1"/>
    <property type="molecule type" value="Genomic_DNA"/>
</dbReference>
<dbReference type="InterPro" id="IPR036388">
    <property type="entry name" value="WH-like_DNA-bd_sf"/>
</dbReference>
<evidence type="ECO:0000313" key="2">
    <source>
        <dbReference type="Proteomes" id="UP000178117"/>
    </source>
</evidence>
<dbReference type="Gene3D" id="1.10.10.10">
    <property type="entry name" value="Winged helix-like DNA-binding domain superfamily/Winged helix DNA-binding domain"/>
    <property type="match status" value="1"/>
</dbReference>
<dbReference type="AlphaFoldDB" id="A0A1F8FVG3"/>
<accession>A0A1F8FVG3</accession>
<evidence type="ECO:0008006" key="3">
    <source>
        <dbReference type="Google" id="ProtNLM"/>
    </source>
</evidence>
<organism evidence="1 2">
    <name type="scientific">Candidatus Yanofskybacteria bacterium RIFCSPHIGHO2_02_FULL_50_12</name>
    <dbReference type="NCBI Taxonomy" id="1802685"/>
    <lineage>
        <taxon>Bacteria</taxon>
        <taxon>Candidatus Yanofskyibacteriota</taxon>
    </lineage>
</organism>
<proteinExistence type="predicted"/>
<name>A0A1F8FVG3_9BACT</name>
<dbReference type="InterPro" id="IPR036390">
    <property type="entry name" value="WH_DNA-bd_sf"/>
</dbReference>
<dbReference type="SUPFAM" id="SSF46785">
    <property type="entry name" value="Winged helix' DNA-binding domain"/>
    <property type="match status" value="1"/>
</dbReference>
<sequence>MPESSHEPLIRLSAALFAVHHSLTDQFFADRFGRRLDRFLESYLYWKIISDSPAKAEHARMAEAISEAIEEFSHLGISSEICLAAAQQQLLRYKLFLLKHRPTASVPTEKLESAGLPVKEAKPKIKKLNPTSEKIVSFVRSAPRVRTKDIIDQFSAMSERTVKRSLKELTKRGLLRKILENRASYYSAG</sequence>
<evidence type="ECO:0000313" key="1">
    <source>
        <dbReference type="EMBL" id="OGN16971.1"/>
    </source>
</evidence>
<protein>
    <recommendedName>
        <fullName evidence="3">HTH deoR-type domain-containing protein</fullName>
    </recommendedName>
</protein>
<reference evidence="1 2" key="1">
    <citation type="journal article" date="2016" name="Nat. Commun.">
        <title>Thousands of microbial genomes shed light on interconnected biogeochemical processes in an aquifer system.</title>
        <authorList>
            <person name="Anantharaman K."/>
            <person name="Brown C.T."/>
            <person name="Hug L.A."/>
            <person name="Sharon I."/>
            <person name="Castelle C.J."/>
            <person name="Probst A.J."/>
            <person name="Thomas B.C."/>
            <person name="Singh A."/>
            <person name="Wilkins M.J."/>
            <person name="Karaoz U."/>
            <person name="Brodie E.L."/>
            <person name="Williams K.H."/>
            <person name="Hubbard S.S."/>
            <person name="Banfield J.F."/>
        </authorList>
    </citation>
    <scope>NUCLEOTIDE SEQUENCE [LARGE SCALE GENOMIC DNA]</scope>
</reference>
<dbReference type="Proteomes" id="UP000178117">
    <property type="component" value="Unassembled WGS sequence"/>
</dbReference>